<keyword evidence="3" id="KW-1185">Reference proteome</keyword>
<dbReference type="Proteomes" id="UP000783686">
    <property type="component" value="Unassembled WGS sequence"/>
</dbReference>
<proteinExistence type="inferred from homology"/>
<comment type="caution">
    <text evidence="2">The sequence shown here is derived from an EMBL/GenBank/DDBJ whole genome shotgun (WGS) entry which is preliminary data.</text>
</comment>
<sequence>MSVLEFEVNPENSLKNEHVELVLGAPINQVLTAIRNASKAIKNVELIYCNKEPFGKDITLLLKDDGIRLLFDAETQLLKLIEVYDFRKISLRYGNTTFSSPDLLADVSKVENCFGATHPGVYDEKHKTYLLHWRGVSFSFPAKEPSTVQPAYAHGLSSLNFSSLPHLEKMEIYQGNSPNEIRVPETPISIHCGNIFAHRITSIYQGNEILGVKIVISGEDNKLETRKQSNLPQIEKRIMFGDSEENVLSSLGAPSRVFYKSDEKMLIQKGSDSKKFGDADSTDMFYNYFSLGLMNRMQPVTVARPTTVAKRMPSSLN</sequence>
<accession>A0A811JUA3</accession>
<dbReference type="GO" id="GO:0043001">
    <property type="term" value="P:Golgi to plasma membrane protein transport"/>
    <property type="evidence" value="ECO:0007669"/>
    <property type="project" value="TreeGrafter"/>
</dbReference>
<comment type="similarity">
    <text evidence="1">Belongs to the PHAF1 family.</text>
</comment>
<dbReference type="EMBL" id="CAJFDH010000001">
    <property type="protein sequence ID" value="CAD5206689.1"/>
    <property type="molecule type" value="Genomic_DNA"/>
</dbReference>
<protein>
    <submittedName>
        <fullName evidence="2">Uncharacterized protein</fullName>
    </submittedName>
</protein>
<dbReference type="PANTHER" id="PTHR13465">
    <property type="entry name" value="UPF0183 PROTEIN"/>
    <property type="match status" value="1"/>
</dbReference>
<dbReference type="PANTHER" id="PTHR13465:SF2">
    <property type="entry name" value="PHAGOSOME ASSEMBLY FACTOR 1"/>
    <property type="match status" value="1"/>
</dbReference>
<gene>
    <name evidence="2" type="ORF">BOKJ2_LOCUS1373</name>
</gene>
<reference evidence="2" key="1">
    <citation type="submission" date="2020-09" db="EMBL/GenBank/DDBJ databases">
        <authorList>
            <person name="Kikuchi T."/>
        </authorList>
    </citation>
    <scope>NUCLEOTIDE SEQUENCE</scope>
    <source>
        <strain evidence="2">SH1</strain>
    </source>
</reference>
<dbReference type="GO" id="GO:0005802">
    <property type="term" value="C:trans-Golgi network"/>
    <property type="evidence" value="ECO:0007669"/>
    <property type="project" value="TreeGrafter"/>
</dbReference>
<dbReference type="EMBL" id="CAJFCW020000001">
    <property type="protein sequence ID" value="CAG9082783.1"/>
    <property type="molecule type" value="Genomic_DNA"/>
</dbReference>
<dbReference type="Proteomes" id="UP000614601">
    <property type="component" value="Unassembled WGS sequence"/>
</dbReference>
<name>A0A811JUA3_9BILA</name>
<dbReference type="AlphaFoldDB" id="A0A811JUA3"/>
<evidence type="ECO:0000256" key="1">
    <source>
        <dbReference type="ARBA" id="ARBA00024339"/>
    </source>
</evidence>
<evidence type="ECO:0000313" key="3">
    <source>
        <dbReference type="Proteomes" id="UP000614601"/>
    </source>
</evidence>
<dbReference type="InterPro" id="IPR039156">
    <property type="entry name" value="PHAF1/BROMI"/>
</dbReference>
<dbReference type="Pfam" id="PF03676">
    <property type="entry name" value="PHAF1"/>
    <property type="match status" value="1"/>
</dbReference>
<dbReference type="OrthoDB" id="411211at2759"/>
<dbReference type="InterPro" id="IPR005373">
    <property type="entry name" value="PHAF1"/>
</dbReference>
<evidence type="ECO:0000313" key="2">
    <source>
        <dbReference type="EMBL" id="CAD5206689.1"/>
    </source>
</evidence>
<organism evidence="2 3">
    <name type="scientific">Bursaphelenchus okinawaensis</name>
    <dbReference type="NCBI Taxonomy" id="465554"/>
    <lineage>
        <taxon>Eukaryota</taxon>
        <taxon>Metazoa</taxon>
        <taxon>Ecdysozoa</taxon>
        <taxon>Nematoda</taxon>
        <taxon>Chromadorea</taxon>
        <taxon>Rhabditida</taxon>
        <taxon>Tylenchina</taxon>
        <taxon>Tylenchomorpha</taxon>
        <taxon>Aphelenchoidea</taxon>
        <taxon>Aphelenchoididae</taxon>
        <taxon>Bursaphelenchus</taxon>
    </lineage>
</organism>